<gene>
    <name evidence="2" type="ORF">IPOD504_LOCUS12122</name>
</gene>
<dbReference type="Proteomes" id="UP000837857">
    <property type="component" value="Chromosome 3"/>
</dbReference>
<keyword evidence="3" id="KW-1185">Reference proteome</keyword>
<sequence length="89" mass="10104">METQLYDAINEKVARLQEARGERAGERSGERSGERWGERLGERQGERPSERSAEAAGRGALEALRRHSRQIAARRARRVQVLLSPARPR</sequence>
<feature type="region of interest" description="Disordered" evidence="1">
    <location>
        <begin position="17"/>
        <end position="59"/>
    </location>
</feature>
<reference evidence="2" key="1">
    <citation type="submission" date="2022-03" db="EMBL/GenBank/DDBJ databases">
        <authorList>
            <person name="Martin H S."/>
        </authorList>
    </citation>
    <scope>NUCLEOTIDE SEQUENCE</scope>
</reference>
<name>A0ABN8INQ8_9NEOP</name>
<protein>
    <submittedName>
        <fullName evidence="2">Uncharacterized protein</fullName>
    </submittedName>
</protein>
<proteinExistence type="predicted"/>
<dbReference type="EMBL" id="OW152815">
    <property type="protein sequence ID" value="CAH2062701.1"/>
    <property type="molecule type" value="Genomic_DNA"/>
</dbReference>
<evidence type="ECO:0000313" key="3">
    <source>
        <dbReference type="Proteomes" id="UP000837857"/>
    </source>
</evidence>
<accession>A0ABN8INQ8</accession>
<evidence type="ECO:0000313" key="2">
    <source>
        <dbReference type="EMBL" id="CAH2062701.1"/>
    </source>
</evidence>
<evidence type="ECO:0000256" key="1">
    <source>
        <dbReference type="SAM" id="MobiDB-lite"/>
    </source>
</evidence>
<organism evidence="2 3">
    <name type="scientific">Iphiclides podalirius</name>
    <name type="common">scarce swallowtail</name>
    <dbReference type="NCBI Taxonomy" id="110791"/>
    <lineage>
        <taxon>Eukaryota</taxon>
        <taxon>Metazoa</taxon>
        <taxon>Ecdysozoa</taxon>
        <taxon>Arthropoda</taxon>
        <taxon>Hexapoda</taxon>
        <taxon>Insecta</taxon>
        <taxon>Pterygota</taxon>
        <taxon>Neoptera</taxon>
        <taxon>Endopterygota</taxon>
        <taxon>Lepidoptera</taxon>
        <taxon>Glossata</taxon>
        <taxon>Ditrysia</taxon>
        <taxon>Papilionoidea</taxon>
        <taxon>Papilionidae</taxon>
        <taxon>Papilioninae</taxon>
        <taxon>Iphiclides</taxon>
    </lineage>
</organism>
<feature type="non-terminal residue" evidence="2">
    <location>
        <position position="89"/>
    </location>
</feature>
<feature type="compositionally biased region" description="Basic and acidic residues" evidence="1">
    <location>
        <begin position="17"/>
        <end position="53"/>
    </location>
</feature>